<comment type="caution">
    <text evidence="4">The sequence shown here is derived from an EMBL/GenBank/DDBJ whole genome shotgun (WGS) entry which is preliminary data.</text>
</comment>
<organism evidence="4 5">
    <name type="scientific">Planococcus citreus</name>
    <dbReference type="NCBI Taxonomy" id="1373"/>
    <lineage>
        <taxon>Bacteria</taxon>
        <taxon>Bacillati</taxon>
        <taxon>Bacillota</taxon>
        <taxon>Bacilli</taxon>
        <taxon>Bacillales</taxon>
        <taxon>Caryophanaceae</taxon>
        <taxon>Planococcus</taxon>
    </lineage>
</organism>
<evidence type="ECO:0000256" key="2">
    <source>
        <dbReference type="ARBA" id="ARBA00022801"/>
    </source>
</evidence>
<dbReference type="InterPro" id="IPR029052">
    <property type="entry name" value="Metallo-depent_PP-like"/>
</dbReference>
<dbReference type="PANTHER" id="PTHR31302:SF31">
    <property type="entry name" value="PHOSPHODIESTERASE YAEI"/>
    <property type="match status" value="1"/>
</dbReference>
<evidence type="ECO:0000313" key="4">
    <source>
        <dbReference type="EMBL" id="RLJ91063.1"/>
    </source>
</evidence>
<protein>
    <recommendedName>
        <fullName evidence="3">Calcineurin-like phosphoesterase domain-containing protein</fullName>
    </recommendedName>
</protein>
<keyword evidence="5" id="KW-1185">Reference proteome</keyword>
<sequence>MKKLIALIFVALLVLGFAWVNNNWIVTTEYSVQSDKVPDAFAGKRIVQVSDLHNAEFGDQQQSLLDKVEAANPDAIFITGDLIDSDRYDLERSLAAVDGLVEMSEVYYVIGNHEVSSNRLDDEIVPALEERGVEVLRNRSLMWEQDGEAIQIAGIDDPLMDIYLHEEEFTRNSIAEAGLNDAFTLLLAHRPEQLETYASEGIDVVFAGHAHGGQIRIPGLGGLIAPGQGWFPSMTEGVFESGDTQLVLSRGLGNSGFPLRVFNLPEVVVVTLENE</sequence>
<dbReference type="GO" id="GO:0008758">
    <property type="term" value="F:UDP-2,3-diacylglucosamine hydrolase activity"/>
    <property type="evidence" value="ECO:0007669"/>
    <property type="project" value="TreeGrafter"/>
</dbReference>
<dbReference type="GO" id="GO:0046872">
    <property type="term" value="F:metal ion binding"/>
    <property type="evidence" value="ECO:0007669"/>
    <property type="project" value="UniProtKB-KW"/>
</dbReference>
<dbReference type="PANTHER" id="PTHR31302">
    <property type="entry name" value="TRANSMEMBRANE PROTEIN WITH METALLOPHOSPHOESTERASE DOMAIN-RELATED"/>
    <property type="match status" value="1"/>
</dbReference>
<keyword evidence="1" id="KW-0479">Metal-binding</keyword>
<keyword evidence="2" id="KW-0378">Hydrolase</keyword>
<dbReference type="AlphaFoldDB" id="A0A497YRU6"/>
<dbReference type="Gene3D" id="3.60.21.10">
    <property type="match status" value="1"/>
</dbReference>
<evidence type="ECO:0000259" key="3">
    <source>
        <dbReference type="Pfam" id="PF00149"/>
    </source>
</evidence>
<proteinExistence type="predicted"/>
<dbReference type="CDD" id="cd07385">
    <property type="entry name" value="MPP_YkuE_C"/>
    <property type="match status" value="1"/>
</dbReference>
<dbReference type="InterPro" id="IPR004843">
    <property type="entry name" value="Calcineurin-like_PHP"/>
</dbReference>
<dbReference type="Pfam" id="PF00149">
    <property type="entry name" value="Metallophos"/>
    <property type="match status" value="1"/>
</dbReference>
<feature type="domain" description="Calcineurin-like phosphoesterase" evidence="3">
    <location>
        <begin position="45"/>
        <end position="212"/>
    </location>
</feature>
<reference evidence="4 5" key="1">
    <citation type="submission" date="2018-10" db="EMBL/GenBank/DDBJ databases">
        <title>Genomic Encyclopedia of Type Strains, Phase IV (KMG-IV): sequencing the most valuable type-strain genomes for metagenomic binning, comparative biology and taxonomic classification.</title>
        <authorList>
            <person name="Goeker M."/>
        </authorList>
    </citation>
    <scope>NUCLEOTIDE SEQUENCE [LARGE SCALE GENOMIC DNA]</scope>
    <source>
        <strain evidence="4 5">DSM 20549</strain>
    </source>
</reference>
<gene>
    <name evidence="4" type="ORF">DFR62_1221</name>
</gene>
<evidence type="ECO:0000256" key="1">
    <source>
        <dbReference type="ARBA" id="ARBA00022723"/>
    </source>
</evidence>
<accession>A0A497YRU6</accession>
<dbReference type="EMBL" id="RCCP01000001">
    <property type="protein sequence ID" value="RLJ91063.1"/>
    <property type="molecule type" value="Genomic_DNA"/>
</dbReference>
<dbReference type="SUPFAM" id="SSF56300">
    <property type="entry name" value="Metallo-dependent phosphatases"/>
    <property type="match status" value="1"/>
</dbReference>
<dbReference type="InterPro" id="IPR051158">
    <property type="entry name" value="Metallophosphoesterase_sf"/>
</dbReference>
<name>A0A497YRU6_9BACL</name>
<dbReference type="RefSeq" id="WP_121298679.1">
    <property type="nucleotide sequence ID" value="NZ_QBEW01000028.1"/>
</dbReference>
<dbReference type="OrthoDB" id="9780884at2"/>
<dbReference type="Proteomes" id="UP000280791">
    <property type="component" value="Unassembled WGS sequence"/>
</dbReference>
<evidence type="ECO:0000313" key="5">
    <source>
        <dbReference type="Proteomes" id="UP000280791"/>
    </source>
</evidence>
<dbReference type="GO" id="GO:0009245">
    <property type="term" value="P:lipid A biosynthetic process"/>
    <property type="evidence" value="ECO:0007669"/>
    <property type="project" value="TreeGrafter"/>
</dbReference>
<dbReference type="GO" id="GO:0016020">
    <property type="term" value="C:membrane"/>
    <property type="evidence" value="ECO:0007669"/>
    <property type="project" value="GOC"/>
</dbReference>